<dbReference type="Proteomes" id="UP000198211">
    <property type="component" value="Unassembled WGS sequence"/>
</dbReference>
<dbReference type="CDD" id="cd00882">
    <property type="entry name" value="Ras_like_GTPase"/>
    <property type="match status" value="1"/>
</dbReference>
<dbReference type="OrthoDB" id="8954335at2759"/>
<name>A0A225X298_9STRA</name>
<dbReference type="AlphaFoldDB" id="A0A225X298"/>
<dbReference type="Pfam" id="PF01926">
    <property type="entry name" value="MMR_HSR1"/>
    <property type="match status" value="1"/>
</dbReference>
<sequence>MSKTNYLFLGNPGTGKSTLINCIVGAQIFKSGINYGRGLTEFFQKHDYNGNVYMDTPGLADRKLMQKAATAITEALRQSGTYKLFFMVRLENGRVVADDLSTIETVISCIAQKDVPFTIIVNNIKKRQYEAMMKGGDGYREVVTLINAGTYTTPQIVFIPTLPELDEEDNAIASLPNNLTNFLHFEAPSVVIEPEQVSEVKTDEFARVVKELREELERLRGDNEALRQRMEELQEKPGFFLGLGRGIDGAIDSVVDFFRNIIA</sequence>
<gene>
    <name evidence="3" type="ORF">PHMEG_000734</name>
</gene>
<keyword evidence="1" id="KW-0175">Coiled coil</keyword>
<keyword evidence="4" id="KW-1185">Reference proteome</keyword>
<accession>A0A225X298</accession>
<dbReference type="SUPFAM" id="SSF52540">
    <property type="entry name" value="P-loop containing nucleoside triphosphate hydrolases"/>
    <property type="match status" value="1"/>
</dbReference>
<dbReference type="InterPro" id="IPR027417">
    <property type="entry name" value="P-loop_NTPase"/>
</dbReference>
<dbReference type="GO" id="GO:0005525">
    <property type="term" value="F:GTP binding"/>
    <property type="evidence" value="ECO:0007669"/>
    <property type="project" value="InterPro"/>
</dbReference>
<evidence type="ECO:0000313" key="3">
    <source>
        <dbReference type="EMBL" id="OWZ24255.1"/>
    </source>
</evidence>
<evidence type="ECO:0000259" key="2">
    <source>
        <dbReference type="Pfam" id="PF01926"/>
    </source>
</evidence>
<dbReference type="Gene3D" id="3.40.50.300">
    <property type="entry name" value="P-loop containing nucleotide triphosphate hydrolases"/>
    <property type="match status" value="1"/>
</dbReference>
<evidence type="ECO:0000313" key="4">
    <source>
        <dbReference type="Proteomes" id="UP000198211"/>
    </source>
</evidence>
<feature type="domain" description="G" evidence="2">
    <location>
        <begin position="7"/>
        <end position="122"/>
    </location>
</feature>
<reference evidence="4" key="1">
    <citation type="submission" date="2017-03" db="EMBL/GenBank/DDBJ databases">
        <title>Phytopthora megakarya and P. palmivora, two closely related causual agents of cacao black pod achieved similar genome size and gene model numbers by different mechanisms.</title>
        <authorList>
            <person name="Ali S."/>
            <person name="Shao J."/>
            <person name="Larry D.J."/>
            <person name="Kronmiller B."/>
            <person name="Shen D."/>
            <person name="Strem M.D."/>
            <person name="Melnick R.L."/>
            <person name="Guiltinan M.J."/>
            <person name="Tyler B.M."/>
            <person name="Meinhardt L.W."/>
            <person name="Bailey B.A."/>
        </authorList>
    </citation>
    <scope>NUCLEOTIDE SEQUENCE [LARGE SCALE GENOMIC DNA]</scope>
    <source>
        <strain evidence="4">zdho120</strain>
    </source>
</reference>
<protein>
    <recommendedName>
        <fullName evidence="2">G domain-containing protein</fullName>
    </recommendedName>
</protein>
<proteinExistence type="predicted"/>
<dbReference type="InterPro" id="IPR006073">
    <property type="entry name" value="GTP-bd"/>
</dbReference>
<comment type="caution">
    <text evidence="3">The sequence shown here is derived from an EMBL/GenBank/DDBJ whole genome shotgun (WGS) entry which is preliminary data.</text>
</comment>
<feature type="coiled-coil region" evidence="1">
    <location>
        <begin position="202"/>
        <end position="236"/>
    </location>
</feature>
<evidence type="ECO:0000256" key="1">
    <source>
        <dbReference type="SAM" id="Coils"/>
    </source>
</evidence>
<dbReference type="EMBL" id="NBNE01000021">
    <property type="protein sequence ID" value="OWZ24255.1"/>
    <property type="molecule type" value="Genomic_DNA"/>
</dbReference>
<organism evidence="3 4">
    <name type="scientific">Phytophthora megakarya</name>
    <dbReference type="NCBI Taxonomy" id="4795"/>
    <lineage>
        <taxon>Eukaryota</taxon>
        <taxon>Sar</taxon>
        <taxon>Stramenopiles</taxon>
        <taxon>Oomycota</taxon>
        <taxon>Peronosporomycetes</taxon>
        <taxon>Peronosporales</taxon>
        <taxon>Peronosporaceae</taxon>
        <taxon>Phytophthora</taxon>
    </lineage>
</organism>